<proteinExistence type="predicted"/>
<keyword evidence="3" id="KW-1185">Reference proteome</keyword>
<dbReference type="CDD" id="cd04301">
    <property type="entry name" value="NAT_SF"/>
    <property type="match status" value="1"/>
</dbReference>
<dbReference type="SUPFAM" id="SSF55729">
    <property type="entry name" value="Acyl-CoA N-acyltransferases (Nat)"/>
    <property type="match status" value="1"/>
</dbReference>
<gene>
    <name evidence="2" type="ORF">QFZ34_001169</name>
</gene>
<sequence length="177" mass="20374">MDTMEILIRRIFPDEFEIFRRIRLEALRSEPASFASRFEDWVALSHEEWRQRLHDPVFVVFNADEPVGIMGLVRERPAKMAHRATLVMVYVRASFRGTDLAVSLLDVVLDFAKGEGICQLELAVSAENSAALRFYNRYGFIEVGRIPGGLLDRDREVDEVFMVRRLRAVQPCDAETV</sequence>
<dbReference type="InterPro" id="IPR000182">
    <property type="entry name" value="GNAT_dom"/>
</dbReference>
<dbReference type="EMBL" id="JAUSZT010000002">
    <property type="protein sequence ID" value="MDQ0995992.1"/>
    <property type="molecule type" value="Genomic_DNA"/>
</dbReference>
<name>A0ABU0S5G6_9HYPH</name>
<dbReference type="InterPro" id="IPR016181">
    <property type="entry name" value="Acyl_CoA_acyltransferase"/>
</dbReference>
<reference evidence="2 3" key="1">
    <citation type="submission" date="2023-07" db="EMBL/GenBank/DDBJ databases">
        <title>Comparative genomics of wheat-associated soil bacteria to identify genetic determinants of phenazine resistance.</title>
        <authorList>
            <person name="Mouncey N."/>
        </authorList>
    </citation>
    <scope>NUCLEOTIDE SEQUENCE [LARGE SCALE GENOMIC DNA]</scope>
    <source>
        <strain evidence="2 3">W4I11</strain>
    </source>
</reference>
<feature type="domain" description="N-acetyltransferase" evidence="1">
    <location>
        <begin position="6"/>
        <end position="167"/>
    </location>
</feature>
<dbReference type="Gene3D" id="3.40.630.30">
    <property type="match status" value="1"/>
</dbReference>
<comment type="caution">
    <text evidence="2">The sequence shown here is derived from an EMBL/GenBank/DDBJ whole genome shotgun (WGS) entry which is preliminary data.</text>
</comment>
<dbReference type="Proteomes" id="UP001237780">
    <property type="component" value="Unassembled WGS sequence"/>
</dbReference>
<evidence type="ECO:0000313" key="2">
    <source>
        <dbReference type="EMBL" id="MDQ0995992.1"/>
    </source>
</evidence>
<organism evidence="2 3">
    <name type="scientific">Phyllobacterium ifriqiyense</name>
    <dbReference type="NCBI Taxonomy" id="314238"/>
    <lineage>
        <taxon>Bacteria</taxon>
        <taxon>Pseudomonadati</taxon>
        <taxon>Pseudomonadota</taxon>
        <taxon>Alphaproteobacteria</taxon>
        <taxon>Hyphomicrobiales</taxon>
        <taxon>Phyllobacteriaceae</taxon>
        <taxon>Phyllobacterium</taxon>
    </lineage>
</organism>
<accession>A0ABU0S5G6</accession>
<evidence type="ECO:0000313" key="3">
    <source>
        <dbReference type="Proteomes" id="UP001237780"/>
    </source>
</evidence>
<dbReference type="PROSITE" id="PS51186">
    <property type="entry name" value="GNAT"/>
    <property type="match status" value="1"/>
</dbReference>
<dbReference type="PANTHER" id="PTHR43072">
    <property type="entry name" value="N-ACETYLTRANSFERASE"/>
    <property type="match status" value="1"/>
</dbReference>
<evidence type="ECO:0000259" key="1">
    <source>
        <dbReference type="PROSITE" id="PS51186"/>
    </source>
</evidence>
<dbReference type="Pfam" id="PF00583">
    <property type="entry name" value="Acetyltransf_1"/>
    <property type="match status" value="1"/>
</dbReference>
<protein>
    <submittedName>
        <fullName evidence="2">RimJ/RimL family protein N-acetyltransferase</fullName>
    </submittedName>
</protein>